<dbReference type="PANTHER" id="PTHR48085:SF5">
    <property type="entry name" value="CADMIUM_ZINC-TRANSPORTING ATPASE HMA4-RELATED"/>
    <property type="match status" value="1"/>
</dbReference>
<comment type="caution">
    <text evidence="2">The sequence shown here is derived from an EMBL/GenBank/DDBJ whole genome shotgun (WGS) entry which is preliminary data.</text>
</comment>
<dbReference type="GO" id="GO:0016020">
    <property type="term" value="C:membrane"/>
    <property type="evidence" value="ECO:0007669"/>
    <property type="project" value="TreeGrafter"/>
</dbReference>
<dbReference type="GO" id="GO:0015086">
    <property type="term" value="F:cadmium ion transmembrane transporter activity"/>
    <property type="evidence" value="ECO:0007669"/>
    <property type="project" value="TreeGrafter"/>
</dbReference>
<dbReference type="InterPro" id="IPR023299">
    <property type="entry name" value="ATPase_P-typ_cyto_dom_N"/>
</dbReference>
<dbReference type="GO" id="GO:0000166">
    <property type="term" value="F:nucleotide binding"/>
    <property type="evidence" value="ECO:0007669"/>
    <property type="project" value="InterPro"/>
</dbReference>
<sequence>MSEDDVPRFAAALDQASKHPVAQAIVSAAQQRGVTLLVPSDATEIPGEGVIGKVAGRSVIVGGDDFVARQTGRTAGRHQALSTGSVLVAVAEDGRLAILRLCKALLQEVIDVAVILNALRALRIQPHLPAVCEPNSPDSAMRRSVA</sequence>
<dbReference type="EMBL" id="JACHBG010000009">
    <property type="protein sequence ID" value="MBB6486597.1"/>
    <property type="molecule type" value="Genomic_DNA"/>
</dbReference>
<comment type="similarity">
    <text evidence="1">Belongs to the cation transport ATPase (P-type) (TC 3.A.3) family. Type IB subfamily.</text>
</comment>
<evidence type="ECO:0000313" key="2">
    <source>
        <dbReference type="EMBL" id="MBB6486597.1"/>
    </source>
</evidence>
<name>A0A7X0ITS9_9HYPH</name>
<dbReference type="SUPFAM" id="SSF81660">
    <property type="entry name" value="Metal cation-transporting ATPase, ATP-binding domain N"/>
    <property type="match status" value="1"/>
</dbReference>
<evidence type="ECO:0000313" key="3">
    <source>
        <dbReference type="Proteomes" id="UP000565576"/>
    </source>
</evidence>
<protein>
    <submittedName>
        <fullName evidence="2">Cation transport ATPase</fullName>
    </submittedName>
</protein>
<dbReference type="Proteomes" id="UP000565576">
    <property type="component" value="Unassembled WGS sequence"/>
</dbReference>
<dbReference type="AlphaFoldDB" id="A0A7X0ITS9"/>
<dbReference type="InterPro" id="IPR051014">
    <property type="entry name" value="Cation_Transport_ATPase_IB"/>
</dbReference>
<dbReference type="RefSeq" id="WP_184706723.1">
    <property type="nucleotide sequence ID" value="NZ_JACHBG010000009.1"/>
</dbReference>
<proteinExistence type="inferred from homology"/>
<evidence type="ECO:0000256" key="1">
    <source>
        <dbReference type="ARBA" id="ARBA00006024"/>
    </source>
</evidence>
<dbReference type="Gene3D" id="3.40.1110.10">
    <property type="entry name" value="Calcium-transporting ATPase, cytoplasmic domain N"/>
    <property type="match status" value="1"/>
</dbReference>
<dbReference type="PANTHER" id="PTHR48085">
    <property type="entry name" value="CADMIUM/ZINC-TRANSPORTING ATPASE HMA2-RELATED"/>
    <property type="match status" value="1"/>
</dbReference>
<accession>A0A7X0ITS9</accession>
<organism evidence="2 3">
    <name type="scientific">Rhizobium lusitanum</name>
    <dbReference type="NCBI Taxonomy" id="293958"/>
    <lineage>
        <taxon>Bacteria</taxon>
        <taxon>Pseudomonadati</taxon>
        <taxon>Pseudomonadota</taxon>
        <taxon>Alphaproteobacteria</taxon>
        <taxon>Hyphomicrobiales</taxon>
        <taxon>Rhizobiaceae</taxon>
        <taxon>Rhizobium/Agrobacterium group</taxon>
        <taxon>Rhizobium</taxon>
    </lineage>
</organism>
<gene>
    <name evidence="2" type="ORF">GGD46_003896</name>
</gene>
<reference evidence="2 3" key="1">
    <citation type="submission" date="2020-08" db="EMBL/GenBank/DDBJ databases">
        <title>Genomic Encyclopedia of Type Strains, Phase IV (KMG-V): Genome sequencing to study the core and pangenomes of soil and plant-associated prokaryotes.</title>
        <authorList>
            <person name="Whitman W."/>
        </authorList>
    </citation>
    <scope>NUCLEOTIDE SEQUENCE [LARGE SCALE GENOMIC DNA]</scope>
    <source>
        <strain evidence="2 3">SEMIA 4060</strain>
    </source>
</reference>